<sequence length="125" mass="13867">MAHALSLAQNEIADDDALARDVLGQVAGRWSLGVLCVLAEAKGPIRFSRVLDGVDGITAKVLTQALRQLERDGFATRTIYAQVPPRVEYALTELGLELIEHVDPLTRWATRRAKDFRAARARFVR</sequence>
<dbReference type="InterPro" id="IPR036388">
    <property type="entry name" value="WH-like_DNA-bd_sf"/>
</dbReference>
<dbReference type="RefSeq" id="WP_188762685.1">
    <property type="nucleotide sequence ID" value="NZ_BMJM01000005.1"/>
</dbReference>
<dbReference type="Proteomes" id="UP000635071">
    <property type="component" value="Unassembled WGS sequence"/>
</dbReference>
<dbReference type="Gene3D" id="1.10.10.10">
    <property type="entry name" value="Winged helix-like DNA-binding domain superfamily/Winged helix DNA-binding domain"/>
    <property type="match status" value="1"/>
</dbReference>
<evidence type="ECO:0000313" key="6">
    <source>
        <dbReference type="Proteomes" id="UP000635071"/>
    </source>
</evidence>
<dbReference type="InterPro" id="IPR036390">
    <property type="entry name" value="WH_DNA-bd_sf"/>
</dbReference>
<keyword evidence="2" id="KW-0238">DNA-binding</keyword>
<keyword evidence="3" id="KW-0804">Transcription</keyword>
<dbReference type="AlphaFoldDB" id="A0A917E9L0"/>
<keyword evidence="1" id="KW-0805">Transcription regulation</keyword>
<evidence type="ECO:0000259" key="4">
    <source>
        <dbReference type="PROSITE" id="PS51118"/>
    </source>
</evidence>
<reference evidence="5" key="1">
    <citation type="journal article" date="2014" name="Int. J. Syst. Evol. Microbiol.">
        <title>Complete genome sequence of Corynebacterium casei LMG S-19264T (=DSM 44701T), isolated from a smear-ripened cheese.</title>
        <authorList>
            <consortium name="US DOE Joint Genome Institute (JGI-PGF)"/>
            <person name="Walter F."/>
            <person name="Albersmeier A."/>
            <person name="Kalinowski J."/>
            <person name="Ruckert C."/>
        </authorList>
    </citation>
    <scope>NUCLEOTIDE SEQUENCE</scope>
    <source>
        <strain evidence="5">CGMCC 1.15519</strain>
    </source>
</reference>
<gene>
    <name evidence="5" type="ORF">GCM10011529_18860</name>
</gene>
<evidence type="ECO:0000256" key="3">
    <source>
        <dbReference type="ARBA" id="ARBA00023163"/>
    </source>
</evidence>
<dbReference type="PROSITE" id="PS51118">
    <property type="entry name" value="HTH_HXLR"/>
    <property type="match status" value="1"/>
</dbReference>
<dbReference type="PANTHER" id="PTHR33204:SF39">
    <property type="entry name" value="TRANSCRIPTIONAL REGULATORY PROTEIN"/>
    <property type="match status" value="1"/>
</dbReference>
<organism evidence="5 6">
    <name type="scientific">Sandarakinorhabdus glacialis</name>
    <dbReference type="NCBI Taxonomy" id="1614636"/>
    <lineage>
        <taxon>Bacteria</taxon>
        <taxon>Pseudomonadati</taxon>
        <taxon>Pseudomonadota</taxon>
        <taxon>Alphaproteobacteria</taxon>
        <taxon>Sphingomonadales</taxon>
        <taxon>Sphingosinicellaceae</taxon>
        <taxon>Sandarakinorhabdus</taxon>
    </lineage>
</organism>
<evidence type="ECO:0000256" key="2">
    <source>
        <dbReference type="ARBA" id="ARBA00023125"/>
    </source>
</evidence>
<dbReference type="PANTHER" id="PTHR33204">
    <property type="entry name" value="TRANSCRIPTIONAL REGULATOR, MARR FAMILY"/>
    <property type="match status" value="1"/>
</dbReference>
<evidence type="ECO:0000313" key="5">
    <source>
        <dbReference type="EMBL" id="GGE12704.1"/>
    </source>
</evidence>
<proteinExistence type="predicted"/>
<dbReference type="EMBL" id="BMJM01000005">
    <property type="protein sequence ID" value="GGE12704.1"/>
    <property type="molecule type" value="Genomic_DNA"/>
</dbReference>
<dbReference type="GO" id="GO:0003677">
    <property type="term" value="F:DNA binding"/>
    <property type="evidence" value="ECO:0007669"/>
    <property type="project" value="UniProtKB-KW"/>
</dbReference>
<protein>
    <recommendedName>
        <fullName evidence="4">HTH hxlR-type domain-containing protein</fullName>
    </recommendedName>
</protein>
<evidence type="ECO:0000256" key="1">
    <source>
        <dbReference type="ARBA" id="ARBA00023015"/>
    </source>
</evidence>
<reference evidence="5" key="2">
    <citation type="submission" date="2020-09" db="EMBL/GenBank/DDBJ databases">
        <authorList>
            <person name="Sun Q."/>
            <person name="Zhou Y."/>
        </authorList>
    </citation>
    <scope>NUCLEOTIDE SEQUENCE</scope>
    <source>
        <strain evidence="5">CGMCC 1.15519</strain>
    </source>
</reference>
<keyword evidence="6" id="KW-1185">Reference proteome</keyword>
<name>A0A917E9L0_9SPHN</name>
<feature type="domain" description="HTH hxlR-type" evidence="4">
    <location>
        <begin position="17"/>
        <end position="117"/>
    </location>
</feature>
<dbReference type="Pfam" id="PF01638">
    <property type="entry name" value="HxlR"/>
    <property type="match status" value="1"/>
</dbReference>
<comment type="caution">
    <text evidence="5">The sequence shown here is derived from an EMBL/GenBank/DDBJ whole genome shotgun (WGS) entry which is preliminary data.</text>
</comment>
<dbReference type="SUPFAM" id="SSF46785">
    <property type="entry name" value="Winged helix' DNA-binding domain"/>
    <property type="match status" value="1"/>
</dbReference>
<dbReference type="InterPro" id="IPR002577">
    <property type="entry name" value="HTH_HxlR"/>
</dbReference>
<accession>A0A917E9L0</accession>